<dbReference type="PANTHER" id="PTHR36156">
    <property type="entry name" value="SLR2101 PROTEIN"/>
    <property type="match status" value="1"/>
</dbReference>
<evidence type="ECO:0000313" key="3">
    <source>
        <dbReference type="EMBL" id="SEG88183.1"/>
    </source>
</evidence>
<dbReference type="SUPFAM" id="SSF51182">
    <property type="entry name" value="RmlC-like cupins"/>
    <property type="match status" value="1"/>
</dbReference>
<dbReference type="AlphaFoldDB" id="A0A1H6DTX1"/>
<dbReference type="PANTHER" id="PTHR36156:SF2">
    <property type="entry name" value="CUPIN TYPE-2 DOMAIN-CONTAINING PROTEIN"/>
    <property type="match status" value="1"/>
</dbReference>
<proteinExistence type="predicted"/>
<dbReference type="Proteomes" id="UP000236745">
    <property type="component" value="Unassembled WGS sequence"/>
</dbReference>
<dbReference type="InterPro" id="IPR014710">
    <property type="entry name" value="RmlC-like_jellyroll"/>
</dbReference>
<dbReference type="RefSeq" id="WP_104005842.1">
    <property type="nucleotide sequence ID" value="NZ_FNVQ01000009.1"/>
</dbReference>
<organism evidence="3 4">
    <name type="scientific">Marinobacterium lutimaris</name>
    <dbReference type="NCBI Taxonomy" id="568106"/>
    <lineage>
        <taxon>Bacteria</taxon>
        <taxon>Pseudomonadati</taxon>
        <taxon>Pseudomonadota</taxon>
        <taxon>Gammaproteobacteria</taxon>
        <taxon>Oceanospirillales</taxon>
        <taxon>Oceanospirillaceae</taxon>
        <taxon>Marinobacterium</taxon>
    </lineage>
</organism>
<dbReference type="InterPro" id="IPR011051">
    <property type="entry name" value="RmlC_Cupin_sf"/>
</dbReference>
<feature type="domain" description="Cupin type-2" evidence="2">
    <location>
        <begin position="107"/>
        <end position="169"/>
    </location>
</feature>
<keyword evidence="4" id="KW-1185">Reference proteome</keyword>
<dbReference type="InterPro" id="IPR013096">
    <property type="entry name" value="Cupin_2"/>
</dbReference>
<protein>
    <submittedName>
        <fullName evidence="3">Cupin domain-containing protein</fullName>
    </submittedName>
</protein>
<evidence type="ECO:0000259" key="2">
    <source>
        <dbReference type="Pfam" id="PF07883"/>
    </source>
</evidence>
<dbReference type="EMBL" id="FNVQ01000009">
    <property type="protein sequence ID" value="SEG88183.1"/>
    <property type="molecule type" value="Genomic_DNA"/>
</dbReference>
<gene>
    <name evidence="3" type="ORF">SAMN05444390_10938</name>
</gene>
<evidence type="ECO:0000256" key="1">
    <source>
        <dbReference type="SAM" id="MobiDB-lite"/>
    </source>
</evidence>
<dbReference type="Pfam" id="PF07883">
    <property type="entry name" value="Cupin_2"/>
    <property type="match status" value="1"/>
</dbReference>
<dbReference type="OrthoDB" id="713485at2"/>
<reference evidence="3 4" key="1">
    <citation type="submission" date="2016-10" db="EMBL/GenBank/DDBJ databases">
        <authorList>
            <person name="de Groot N.N."/>
        </authorList>
    </citation>
    <scope>NUCLEOTIDE SEQUENCE [LARGE SCALE GENOMIC DNA]</scope>
    <source>
        <strain evidence="3 4">DSM 22012</strain>
    </source>
</reference>
<dbReference type="InterPro" id="IPR047142">
    <property type="entry name" value="OryJ/VirC-like"/>
</dbReference>
<sequence>MQVRRVVTGHDAGGQPVFISDDNTPRAADFADIPGYGFAQLWSTEYPSTTTATDDPTAARGSLIPGTGGTSMLMVSLPPDSVMAQPRNPERAFAQMAEELPGLLECFDPERPGMHKTPTVDYGVLLEGELWLELEGGESRVLHPGDVVIQNGTSHAWRNRSDQPAKAVFFMQGAIV</sequence>
<name>A0A1H6DTX1_9GAMM</name>
<evidence type="ECO:0000313" key="4">
    <source>
        <dbReference type="Proteomes" id="UP000236745"/>
    </source>
</evidence>
<dbReference type="Gene3D" id="2.20.70.150">
    <property type="match status" value="1"/>
</dbReference>
<accession>A0A1H6DTX1</accession>
<dbReference type="Gene3D" id="2.60.120.10">
    <property type="entry name" value="Jelly Rolls"/>
    <property type="match status" value="1"/>
</dbReference>
<feature type="region of interest" description="Disordered" evidence="1">
    <location>
        <begin position="1"/>
        <end position="21"/>
    </location>
</feature>